<organism evidence="1 2">
    <name type="scientific">Mucor circinelloides f. circinelloides (strain 1006PhL)</name>
    <name type="common">Mucormycosis agent</name>
    <name type="synonym">Calyptromyces circinelloides</name>
    <dbReference type="NCBI Taxonomy" id="1220926"/>
    <lineage>
        <taxon>Eukaryota</taxon>
        <taxon>Fungi</taxon>
        <taxon>Fungi incertae sedis</taxon>
        <taxon>Mucoromycota</taxon>
        <taxon>Mucoromycotina</taxon>
        <taxon>Mucoromycetes</taxon>
        <taxon>Mucorales</taxon>
        <taxon>Mucorineae</taxon>
        <taxon>Mucoraceae</taxon>
        <taxon>Mucor</taxon>
    </lineage>
</organism>
<evidence type="ECO:0000313" key="2">
    <source>
        <dbReference type="Proteomes" id="UP000014254"/>
    </source>
</evidence>
<gene>
    <name evidence="1" type="ORF">HMPREF1544_01551</name>
</gene>
<feature type="non-terminal residue" evidence="1">
    <location>
        <position position="117"/>
    </location>
</feature>
<dbReference type="AlphaFoldDB" id="S2JNV0"/>
<name>S2JNV0_MUCC1</name>
<accession>S2JNV0</accession>
<dbReference type="OrthoDB" id="2231239at2759"/>
<dbReference type="VEuPathDB" id="FungiDB:HMPREF1544_01551"/>
<evidence type="ECO:0000313" key="1">
    <source>
        <dbReference type="EMBL" id="EPB91629.1"/>
    </source>
</evidence>
<evidence type="ECO:0008006" key="3">
    <source>
        <dbReference type="Google" id="ProtNLM"/>
    </source>
</evidence>
<proteinExistence type="predicted"/>
<dbReference type="EMBL" id="KE123907">
    <property type="protein sequence ID" value="EPB91629.1"/>
    <property type="molecule type" value="Genomic_DNA"/>
</dbReference>
<reference evidence="2" key="1">
    <citation type="submission" date="2013-05" db="EMBL/GenBank/DDBJ databases">
        <title>The Genome sequence of Mucor circinelloides f. circinelloides 1006PhL.</title>
        <authorList>
            <consortium name="The Broad Institute Genomics Platform"/>
            <person name="Cuomo C."/>
            <person name="Earl A."/>
            <person name="Findley K."/>
            <person name="Lee S.C."/>
            <person name="Walker B."/>
            <person name="Young S."/>
            <person name="Zeng Q."/>
            <person name="Gargeya S."/>
            <person name="Fitzgerald M."/>
            <person name="Haas B."/>
            <person name="Abouelleil A."/>
            <person name="Allen A.W."/>
            <person name="Alvarado L."/>
            <person name="Arachchi H.M."/>
            <person name="Berlin A.M."/>
            <person name="Chapman S.B."/>
            <person name="Gainer-Dewar J."/>
            <person name="Goldberg J."/>
            <person name="Griggs A."/>
            <person name="Gujja S."/>
            <person name="Hansen M."/>
            <person name="Howarth C."/>
            <person name="Imamovic A."/>
            <person name="Ireland A."/>
            <person name="Larimer J."/>
            <person name="McCowan C."/>
            <person name="Murphy C."/>
            <person name="Pearson M."/>
            <person name="Poon T.W."/>
            <person name="Priest M."/>
            <person name="Roberts A."/>
            <person name="Saif S."/>
            <person name="Shea T."/>
            <person name="Sisk P."/>
            <person name="Sykes S."/>
            <person name="Wortman J."/>
            <person name="Nusbaum C."/>
            <person name="Birren B."/>
        </authorList>
    </citation>
    <scope>NUCLEOTIDE SEQUENCE [LARGE SCALE GENOMIC DNA]</scope>
    <source>
        <strain evidence="2">1006PhL</strain>
    </source>
</reference>
<dbReference type="Proteomes" id="UP000014254">
    <property type="component" value="Unassembled WGS sequence"/>
</dbReference>
<keyword evidence="2" id="KW-1185">Reference proteome</keyword>
<sequence length="117" mass="13343">NLELVLLEAFGPHGKCSDNKKKNTDHIKVPYGLIAMLNSIAFNYCYAGLDLFKKLKVYFIHAAGDRIRFWSFNLAISKLYVLNRQRSSKTPIHAKDSKESLMAIVNMMWELQGASSF</sequence>
<dbReference type="InParanoid" id="S2JNV0"/>
<feature type="non-terminal residue" evidence="1">
    <location>
        <position position="1"/>
    </location>
</feature>
<protein>
    <recommendedName>
        <fullName evidence="3">Fungal-type protein kinase domain-containing protein</fullName>
    </recommendedName>
</protein>